<organism evidence="3 4">
    <name type="scientific">Acinetobacter chengduensis</name>
    <dbReference type="NCBI Taxonomy" id="2420890"/>
    <lineage>
        <taxon>Bacteria</taxon>
        <taxon>Pseudomonadati</taxon>
        <taxon>Pseudomonadota</taxon>
        <taxon>Gammaproteobacteria</taxon>
        <taxon>Moraxellales</taxon>
        <taxon>Moraxellaceae</taxon>
        <taxon>Acinetobacter</taxon>
    </lineage>
</organism>
<dbReference type="InterPro" id="IPR002931">
    <property type="entry name" value="Transglutaminase-like"/>
</dbReference>
<keyword evidence="4" id="KW-1185">Reference proteome</keyword>
<dbReference type="InterPro" id="IPR052901">
    <property type="entry name" value="Bact_TGase-like"/>
</dbReference>
<dbReference type="Pfam" id="PF11992">
    <property type="entry name" value="TgpA_N"/>
    <property type="match status" value="1"/>
</dbReference>
<protein>
    <submittedName>
        <fullName evidence="3">DUF3488 domain-containing protein</fullName>
    </submittedName>
</protein>
<keyword evidence="1" id="KW-0812">Transmembrane</keyword>
<reference evidence="3 4" key="1">
    <citation type="submission" date="2018-09" db="EMBL/GenBank/DDBJ databases">
        <title>The draft genome of Acinetobacter sp. strains.</title>
        <authorList>
            <person name="Qin J."/>
            <person name="Feng Y."/>
            <person name="Zong Z."/>
        </authorList>
    </citation>
    <scope>NUCLEOTIDE SEQUENCE [LARGE SCALE GENOMIC DNA]</scope>
    <source>
        <strain evidence="3 4">WCHAc060005</strain>
    </source>
</reference>
<dbReference type="Pfam" id="PF01841">
    <property type="entry name" value="Transglut_core"/>
    <property type="match status" value="1"/>
</dbReference>
<evidence type="ECO:0000313" key="4">
    <source>
        <dbReference type="Proteomes" id="UP000280271"/>
    </source>
</evidence>
<feature type="transmembrane region" description="Helical" evidence="1">
    <location>
        <begin position="124"/>
        <end position="142"/>
    </location>
</feature>
<name>A0ABX9TW43_9GAMM</name>
<feature type="transmembrane region" description="Helical" evidence="1">
    <location>
        <begin position="162"/>
        <end position="180"/>
    </location>
</feature>
<sequence>MVAYSVRVSMLLSLALLLLAQVMYLPMVLSLTFGVMWLCLFLRRHQLDSSLKRSWTFVLTLIALISIYFSYRSFIGVEAGVAVLSTFLFAKALESKNKRDLLILFNFALFVSASSFLFSQSFSMAIIVLLSLLSCFTGLYRLQTNEFEQQKAVALKQDLAHVAKFLLCAVPFFVLLFLFFPRLPPLWHIPIPDDSSVTGISDSMSPGDIAKLSQSSELAFRVIGDMSQLPARNALYWRAMVLDEYDGQRWTSSPFNQREIQPNRMNELGANPQWQYQYLAADPRVQWITGLEQSIPNTSSYLLGVDGRITPRRMQLKSEPISLRLIQPQELMSIRPDQALRLSQHNTATQQVKDPQAQQLAQRIFKQSHEQPDLYIQNVLQWYKQQGFAYTLSPGVLGQNRVDDFLFSSKQGFCEHYASSFVMLMRYAGIPARVVVGYQGGQIAPDGKSWEVRQLDAHAWSEVWLKGKWHRYDPTAIIAPQRIDNGMQNYMNSDTRIMGDSSSAFSQRSFTIITQLRIWSDYASYQWQSKVVGYNAETQKNWFSRIGLNSSYAGVIALVIGILSISGMYVLWLYWQAHQKVNAWQRAILKFNSKLSPQFKRLPSETFSAWMLRLNQHVDISEQVYFHDVVDLYIKQMYAQKDLVRENALEQFKSLLKRCSAILKKL</sequence>
<dbReference type="SUPFAM" id="SSF54001">
    <property type="entry name" value="Cysteine proteinases"/>
    <property type="match status" value="1"/>
</dbReference>
<dbReference type="SMART" id="SM00460">
    <property type="entry name" value="TGc"/>
    <property type="match status" value="1"/>
</dbReference>
<feature type="transmembrane region" description="Helical" evidence="1">
    <location>
        <begin position="12"/>
        <end position="42"/>
    </location>
</feature>
<evidence type="ECO:0000256" key="1">
    <source>
        <dbReference type="SAM" id="Phobius"/>
    </source>
</evidence>
<evidence type="ECO:0000313" key="3">
    <source>
        <dbReference type="EMBL" id="RLL22081.1"/>
    </source>
</evidence>
<evidence type="ECO:0000259" key="2">
    <source>
        <dbReference type="SMART" id="SM00460"/>
    </source>
</evidence>
<dbReference type="PANTHER" id="PTHR42736:SF1">
    <property type="entry name" value="PROTEIN-GLUTAMINE GAMMA-GLUTAMYLTRANSFERASE"/>
    <property type="match status" value="1"/>
</dbReference>
<keyword evidence="1" id="KW-1133">Transmembrane helix</keyword>
<proteinExistence type="predicted"/>
<feature type="domain" description="Transglutaminase-like" evidence="2">
    <location>
        <begin position="406"/>
        <end position="476"/>
    </location>
</feature>
<dbReference type="Proteomes" id="UP000280271">
    <property type="component" value="Unassembled WGS sequence"/>
</dbReference>
<dbReference type="Gene3D" id="3.10.620.30">
    <property type="match status" value="1"/>
</dbReference>
<dbReference type="EMBL" id="RCHC01000007">
    <property type="protein sequence ID" value="RLL22081.1"/>
    <property type="molecule type" value="Genomic_DNA"/>
</dbReference>
<dbReference type="PANTHER" id="PTHR42736">
    <property type="entry name" value="PROTEIN-GLUTAMINE GAMMA-GLUTAMYLTRANSFERASE"/>
    <property type="match status" value="1"/>
</dbReference>
<dbReference type="InterPro" id="IPR038765">
    <property type="entry name" value="Papain-like_cys_pep_sf"/>
</dbReference>
<gene>
    <name evidence="3" type="ORF">D9K81_07980</name>
</gene>
<feature type="transmembrane region" description="Helical" evidence="1">
    <location>
        <begin position="552"/>
        <end position="575"/>
    </location>
</feature>
<feature type="transmembrane region" description="Helical" evidence="1">
    <location>
        <begin position="54"/>
        <end position="71"/>
    </location>
</feature>
<accession>A0ABX9TW43</accession>
<keyword evidence="1" id="KW-0472">Membrane</keyword>
<dbReference type="InterPro" id="IPR021878">
    <property type="entry name" value="TgpA_N"/>
</dbReference>
<dbReference type="RefSeq" id="WP_120375543.1">
    <property type="nucleotide sequence ID" value="NZ_RCHC01000007.1"/>
</dbReference>
<comment type="caution">
    <text evidence="3">The sequence shown here is derived from an EMBL/GenBank/DDBJ whole genome shotgun (WGS) entry which is preliminary data.</text>
</comment>